<comment type="caution">
    <text evidence="3">The sequence shown here is derived from an EMBL/GenBank/DDBJ whole genome shotgun (WGS) entry which is preliminary data.</text>
</comment>
<evidence type="ECO:0000313" key="4">
    <source>
        <dbReference type="Proteomes" id="UP001054902"/>
    </source>
</evidence>
<gene>
    <name evidence="3" type="ORF">CTEN210_18154</name>
</gene>
<dbReference type="EMBL" id="BLLK01000075">
    <property type="protein sequence ID" value="GFH61678.1"/>
    <property type="molecule type" value="Genomic_DNA"/>
</dbReference>
<feature type="compositionally biased region" description="Basic residues" evidence="1">
    <location>
        <begin position="45"/>
        <end position="55"/>
    </location>
</feature>
<keyword evidence="2" id="KW-0812">Transmembrane</keyword>
<organism evidence="3 4">
    <name type="scientific">Chaetoceros tenuissimus</name>
    <dbReference type="NCBI Taxonomy" id="426638"/>
    <lineage>
        <taxon>Eukaryota</taxon>
        <taxon>Sar</taxon>
        <taxon>Stramenopiles</taxon>
        <taxon>Ochrophyta</taxon>
        <taxon>Bacillariophyta</taxon>
        <taxon>Coscinodiscophyceae</taxon>
        <taxon>Chaetocerotophycidae</taxon>
        <taxon>Chaetocerotales</taxon>
        <taxon>Chaetocerotaceae</taxon>
        <taxon>Chaetoceros</taxon>
    </lineage>
</organism>
<keyword evidence="2" id="KW-0472">Membrane</keyword>
<feature type="region of interest" description="Disordered" evidence="1">
    <location>
        <begin position="116"/>
        <end position="157"/>
    </location>
</feature>
<feature type="compositionally biased region" description="Low complexity" evidence="1">
    <location>
        <begin position="70"/>
        <end position="96"/>
    </location>
</feature>
<evidence type="ECO:0000313" key="3">
    <source>
        <dbReference type="EMBL" id="GFH61678.1"/>
    </source>
</evidence>
<evidence type="ECO:0000256" key="1">
    <source>
        <dbReference type="SAM" id="MobiDB-lite"/>
    </source>
</evidence>
<feature type="transmembrane region" description="Helical" evidence="2">
    <location>
        <begin position="184"/>
        <end position="202"/>
    </location>
</feature>
<keyword evidence="2" id="KW-1133">Transmembrane helix</keyword>
<proteinExistence type="predicted"/>
<feature type="region of interest" description="Disordered" evidence="1">
    <location>
        <begin position="1"/>
        <end position="98"/>
    </location>
</feature>
<sequence length="302" mass="33475">MPRPDMRKQQLETEKKKRSTTTGNSTQDEEAKNSNVPPPVDDNKKKNKSKNKTKKSNAMASIEMKQMNQANSTLVASSSANSTTTTTNSSSTSSSSEETIFSKAIKGFTFFKQKNLESQEDQDTGNDNSKSSNNKSIRGQTSPSQAPTIMIHNNNDYSSNSNLQQTIPNCTSSYISCYSQTHPAFTIAIINTVFLYLYYIFCSKRKYSRKWRPHNKTRDARGQYSAVQVYDTLLDDFDDGQFSVSSSVYDDGDDSSESIGSVISQWSDIGNASRGGRSKSGARSVEMTIMGDDHLAMEEMNG</sequence>
<dbReference type="AlphaFoldDB" id="A0AAD3DC47"/>
<feature type="compositionally biased region" description="Basic and acidic residues" evidence="1">
    <location>
        <begin position="1"/>
        <end position="15"/>
    </location>
</feature>
<evidence type="ECO:0000256" key="2">
    <source>
        <dbReference type="SAM" id="Phobius"/>
    </source>
</evidence>
<feature type="compositionally biased region" description="Polar residues" evidence="1">
    <location>
        <begin position="137"/>
        <end position="157"/>
    </location>
</feature>
<name>A0AAD3DC47_9STRA</name>
<keyword evidence="4" id="KW-1185">Reference proteome</keyword>
<dbReference type="Proteomes" id="UP001054902">
    <property type="component" value="Unassembled WGS sequence"/>
</dbReference>
<feature type="compositionally biased region" description="Low complexity" evidence="1">
    <location>
        <begin position="126"/>
        <end position="136"/>
    </location>
</feature>
<accession>A0AAD3DC47</accession>
<reference evidence="3 4" key="1">
    <citation type="journal article" date="2021" name="Sci. Rep.">
        <title>The genome of the diatom Chaetoceros tenuissimus carries an ancient integrated fragment of an extant virus.</title>
        <authorList>
            <person name="Hongo Y."/>
            <person name="Kimura K."/>
            <person name="Takaki Y."/>
            <person name="Yoshida Y."/>
            <person name="Baba S."/>
            <person name="Kobayashi G."/>
            <person name="Nagasaki K."/>
            <person name="Hano T."/>
            <person name="Tomaru Y."/>
        </authorList>
    </citation>
    <scope>NUCLEOTIDE SEQUENCE [LARGE SCALE GENOMIC DNA]</scope>
    <source>
        <strain evidence="3 4">NIES-3715</strain>
    </source>
</reference>
<protein>
    <submittedName>
        <fullName evidence="3">Uncharacterized protein</fullName>
    </submittedName>
</protein>